<feature type="transmembrane region" description="Helical" evidence="1">
    <location>
        <begin position="100"/>
        <end position="122"/>
    </location>
</feature>
<keyword evidence="1" id="KW-0472">Membrane</keyword>
<keyword evidence="1" id="KW-0812">Transmembrane</keyword>
<reference evidence="2" key="1">
    <citation type="submission" date="2018-11" db="EMBL/GenBank/DDBJ databases">
        <authorList>
            <consortium name="Pathogen Informatics"/>
        </authorList>
    </citation>
    <scope>NUCLEOTIDE SEQUENCE</scope>
</reference>
<protein>
    <submittedName>
        <fullName evidence="2">Uncharacterized protein</fullName>
    </submittedName>
</protein>
<dbReference type="InterPro" id="IPR036259">
    <property type="entry name" value="MFS_trans_sf"/>
</dbReference>
<name>A0A448XLE7_9PLAT</name>
<organism evidence="2 3">
    <name type="scientific">Protopolystoma xenopodis</name>
    <dbReference type="NCBI Taxonomy" id="117903"/>
    <lineage>
        <taxon>Eukaryota</taxon>
        <taxon>Metazoa</taxon>
        <taxon>Spiralia</taxon>
        <taxon>Lophotrochozoa</taxon>
        <taxon>Platyhelminthes</taxon>
        <taxon>Monogenea</taxon>
        <taxon>Polyopisthocotylea</taxon>
        <taxon>Polystomatidea</taxon>
        <taxon>Polystomatidae</taxon>
        <taxon>Protopolystoma</taxon>
    </lineage>
</organism>
<proteinExistence type="predicted"/>
<evidence type="ECO:0000313" key="3">
    <source>
        <dbReference type="Proteomes" id="UP000784294"/>
    </source>
</evidence>
<keyword evidence="3" id="KW-1185">Reference proteome</keyword>
<sequence>MVFYGTTAYAMDSLAKRRKLKRNHVLDFPSSAESTDIQFKASPTPSQQHPIYRHFYLSMLRRHWMLYSLNVFINCASTTSIAFLPLYFESPMDDATYSRVAGFLIFSCIMFGLTVGGSYILYPLLLVDILGHSLWPAGLGIFLATSGVMSIVGTLLGGKLLFSHINFVYTKRNWVSMNLLR</sequence>
<dbReference type="SUPFAM" id="SSF103473">
    <property type="entry name" value="MFS general substrate transporter"/>
    <property type="match status" value="1"/>
</dbReference>
<gene>
    <name evidence="2" type="ORF">PXEA_LOCUS32871</name>
</gene>
<feature type="transmembrane region" description="Helical" evidence="1">
    <location>
        <begin position="134"/>
        <end position="162"/>
    </location>
</feature>
<dbReference type="OrthoDB" id="6499973at2759"/>
<accession>A0A448XLE7</accession>
<dbReference type="AlphaFoldDB" id="A0A448XLE7"/>
<evidence type="ECO:0000313" key="2">
    <source>
        <dbReference type="EMBL" id="VEL39431.1"/>
    </source>
</evidence>
<evidence type="ECO:0000256" key="1">
    <source>
        <dbReference type="SAM" id="Phobius"/>
    </source>
</evidence>
<feature type="transmembrane region" description="Helical" evidence="1">
    <location>
        <begin position="64"/>
        <end position="88"/>
    </location>
</feature>
<comment type="caution">
    <text evidence="2">The sequence shown here is derived from an EMBL/GenBank/DDBJ whole genome shotgun (WGS) entry which is preliminary data.</text>
</comment>
<dbReference type="Proteomes" id="UP000784294">
    <property type="component" value="Unassembled WGS sequence"/>
</dbReference>
<dbReference type="EMBL" id="CAAALY010261264">
    <property type="protein sequence ID" value="VEL39431.1"/>
    <property type="molecule type" value="Genomic_DNA"/>
</dbReference>
<keyword evidence="1" id="KW-1133">Transmembrane helix</keyword>